<proteinExistence type="predicted"/>
<evidence type="ECO:0000313" key="1">
    <source>
        <dbReference type="EMBL" id="KAF0893304.1"/>
    </source>
</evidence>
<protein>
    <submittedName>
        <fullName evidence="1">Uncharacterized protein</fullName>
    </submittedName>
</protein>
<sequence>MKECRGHSGVGLQRPRRRQCCCSGNDGHGAATTSHAKQQCVPELAAYGHDEQLPDVCTAERASSRVAGGGAVGCHVEAVEVGGVDDVVAPHEGSGQEKVDEVGRRVPRELGVQQWAILRQKARPEVGALAVHGVPRGLRRRWQQLSLELPQFPPSSPASRPESEAKRLWKEKPKTNFIRDGIIALWLLEI</sequence>
<name>A0A6G1C099_9ORYZ</name>
<dbReference type="EMBL" id="SPHZ02000011">
    <property type="protein sequence ID" value="KAF0893304.1"/>
    <property type="molecule type" value="Genomic_DNA"/>
</dbReference>
<dbReference type="Proteomes" id="UP000479710">
    <property type="component" value="Unassembled WGS sequence"/>
</dbReference>
<keyword evidence="2" id="KW-1185">Reference proteome</keyword>
<gene>
    <name evidence="1" type="ORF">E2562_023941</name>
</gene>
<comment type="caution">
    <text evidence="1">The sequence shown here is derived from an EMBL/GenBank/DDBJ whole genome shotgun (WGS) entry which is preliminary data.</text>
</comment>
<dbReference type="AlphaFoldDB" id="A0A6G1C099"/>
<reference evidence="1 2" key="1">
    <citation type="submission" date="2019-11" db="EMBL/GenBank/DDBJ databases">
        <title>Whole genome sequence of Oryza granulata.</title>
        <authorList>
            <person name="Li W."/>
        </authorList>
    </citation>
    <scope>NUCLEOTIDE SEQUENCE [LARGE SCALE GENOMIC DNA]</scope>
    <source>
        <strain evidence="2">cv. Menghai</strain>
        <tissue evidence="1">Leaf</tissue>
    </source>
</reference>
<organism evidence="1 2">
    <name type="scientific">Oryza meyeriana var. granulata</name>
    <dbReference type="NCBI Taxonomy" id="110450"/>
    <lineage>
        <taxon>Eukaryota</taxon>
        <taxon>Viridiplantae</taxon>
        <taxon>Streptophyta</taxon>
        <taxon>Embryophyta</taxon>
        <taxon>Tracheophyta</taxon>
        <taxon>Spermatophyta</taxon>
        <taxon>Magnoliopsida</taxon>
        <taxon>Liliopsida</taxon>
        <taxon>Poales</taxon>
        <taxon>Poaceae</taxon>
        <taxon>BOP clade</taxon>
        <taxon>Oryzoideae</taxon>
        <taxon>Oryzeae</taxon>
        <taxon>Oryzinae</taxon>
        <taxon>Oryza</taxon>
        <taxon>Oryza meyeriana</taxon>
    </lineage>
</organism>
<accession>A0A6G1C099</accession>
<evidence type="ECO:0000313" key="2">
    <source>
        <dbReference type="Proteomes" id="UP000479710"/>
    </source>
</evidence>